<dbReference type="InterPro" id="IPR052155">
    <property type="entry name" value="Biofilm_reg_signaling"/>
</dbReference>
<proteinExistence type="predicted"/>
<dbReference type="InterPro" id="IPR029016">
    <property type="entry name" value="GAF-like_dom_sf"/>
</dbReference>
<comment type="caution">
    <text evidence="4">The sequence shown here is derived from an EMBL/GenBank/DDBJ whole genome shotgun (WGS) entry which is preliminary data.</text>
</comment>
<dbReference type="InterPro" id="IPR035919">
    <property type="entry name" value="EAL_sf"/>
</dbReference>
<dbReference type="InterPro" id="IPR001633">
    <property type="entry name" value="EAL_dom"/>
</dbReference>
<evidence type="ECO:0000259" key="3">
    <source>
        <dbReference type="PROSITE" id="PS50887"/>
    </source>
</evidence>
<dbReference type="CDD" id="cd00130">
    <property type="entry name" value="PAS"/>
    <property type="match status" value="2"/>
</dbReference>
<dbReference type="InterPro" id="IPR000700">
    <property type="entry name" value="PAS-assoc_C"/>
</dbReference>
<dbReference type="NCBIfam" id="TIGR00229">
    <property type="entry name" value="sensory_box"/>
    <property type="match status" value="2"/>
</dbReference>
<dbReference type="SMART" id="SM00267">
    <property type="entry name" value="GGDEF"/>
    <property type="match status" value="1"/>
</dbReference>
<dbReference type="PANTHER" id="PTHR44757:SF2">
    <property type="entry name" value="BIOFILM ARCHITECTURE MAINTENANCE PROTEIN MBAA"/>
    <property type="match status" value="1"/>
</dbReference>
<dbReference type="PROSITE" id="PS50883">
    <property type="entry name" value="EAL"/>
    <property type="match status" value="1"/>
</dbReference>
<dbReference type="SMART" id="SM00086">
    <property type="entry name" value="PAC"/>
    <property type="match status" value="2"/>
</dbReference>
<dbReference type="SMART" id="SM00065">
    <property type="entry name" value="GAF"/>
    <property type="match status" value="1"/>
</dbReference>
<evidence type="ECO:0000313" key="5">
    <source>
        <dbReference type="Proteomes" id="UP000295247"/>
    </source>
</evidence>
<dbReference type="SUPFAM" id="SSF55785">
    <property type="entry name" value="PYP-like sensor domain (PAS domain)"/>
    <property type="match status" value="3"/>
</dbReference>
<dbReference type="Pfam" id="PF00563">
    <property type="entry name" value="EAL"/>
    <property type="match status" value="1"/>
</dbReference>
<dbReference type="Proteomes" id="UP000295247">
    <property type="component" value="Unassembled WGS sequence"/>
</dbReference>
<dbReference type="InterPro" id="IPR043128">
    <property type="entry name" value="Rev_trsase/Diguanyl_cyclase"/>
</dbReference>
<dbReference type="InterPro" id="IPR003018">
    <property type="entry name" value="GAF"/>
</dbReference>
<dbReference type="SUPFAM" id="SSF141868">
    <property type="entry name" value="EAL domain-like"/>
    <property type="match status" value="1"/>
</dbReference>
<feature type="domain" description="GGDEF" evidence="3">
    <location>
        <begin position="669"/>
        <end position="802"/>
    </location>
</feature>
<evidence type="ECO:0000313" key="4">
    <source>
        <dbReference type="EMBL" id="TCW33292.1"/>
    </source>
</evidence>
<dbReference type="SUPFAM" id="SSF55781">
    <property type="entry name" value="GAF domain-like"/>
    <property type="match status" value="1"/>
</dbReference>
<dbReference type="Pfam" id="PF00990">
    <property type="entry name" value="GGDEF"/>
    <property type="match status" value="1"/>
</dbReference>
<dbReference type="SMART" id="SM00052">
    <property type="entry name" value="EAL"/>
    <property type="match status" value="1"/>
</dbReference>
<feature type="domain" description="PAC" evidence="1">
    <location>
        <begin position="584"/>
        <end position="637"/>
    </location>
</feature>
<dbReference type="CDD" id="cd01949">
    <property type="entry name" value="GGDEF"/>
    <property type="match status" value="1"/>
</dbReference>
<dbReference type="PROSITE" id="PS50887">
    <property type="entry name" value="GGDEF"/>
    <property type="match status" value="1"/>
</dbReference>
<dbReference type="InterPro" id="IPR029787">
    <property type="entry name" value="Nucleotide_cyclase"/>
</dbReference>
<dbReference type="SUPFAM" id="SSF55073">
    <property type="entry name" value="Nucleotide cyclase"/>
    <property type="match status" value="1"/>
</dbReference>
<dbReference type="Gene3D" id="3.30.70.270">
    <property type="match status" value="1"/>
</dbReference>
<dbReference type="InterPro" id="IPR035965">
    <property type="entry name" value="PAS-like_dom_sf"/>
</dbReference>
<dbReference type="Gene3D" id="3.30.450.40">
    <property type="match status" value="1"/>
</dbReference>
<dbReference type="Pfam" id="PF13426">
    <property type="entry name" value="PAS_9"/>
    <property type="match status" value="1"/>
</dbReference>
<dbReference type="AlphaFoldDB" id="A0A4R4A5B6"/>
<dbReference type="InterPro" id="IPR013655">
    <property type="entry name" value="PAS_fold_3"/>
</dbReference>
<dbReference type="PANTHER" id="PTHR44757">
    <property type="entry name" value="DIGUANYLATE CYCLASE DGCP"/>
    <property type="match status" value="1"/>
</dbReference>
<dbReference type="InterPro" id="IPR000160">
    <property type="entry name" value="GGDEF_dom"/>
</dbReference>
<accession>A0A4R4A5B6</accession>
<dbReference type="Gene3D" id="3.30.450.20">
    <property type="entry name" value="PAS domain"/>
    <property type="match status" value="3"/>
</dbReference>
<sequence>MIHGETMSESPPKSSDALRDRARQVLREGRFGHVLEAIGQGDVDISALLEELHVYHAELELQQEALRESEQASEIASQRFRGLYQEQPQPTLRISPEGEIRDLNAAAARLCAFEHRRFERLAAPRHQSFLCAALERALDDGKASCREVELRGREGAALIVDLVLIRLPIPNTDEFELICNIVDQTERIAQREALVEANAKLSAAAEIIDASNIVAFRWSPEPGWPIRYASDNVRRWGYRLEQIRSGEMHFADLVHPDDRAALEQGFDSFLGVEGPAFTQRYRILWADGSVHWVEEDTSVQRDEQGRILSIQGLIADVTERERIQQALRHQLQFQRLIAELSTQFLHATADAFDGLLQHALERIGRFFQADRCVLFRLDPQSQTLRQDCQWCAEGVAPSSPLLQATPLAQTPWRMTQIHRQQPIGITDIERLPPEAHLERAMLRARGTRALLAVALTSHGQLFGSLGLESARQPREWSEDEGQVLQLFGETIVNLLVRQQIQRDLLLSETRYRQVTSVMTDVAYASQRRDGGLFWIEWMTDSILALTGYTLEEVLAQRSWRFMVIEEDGELFDDNIVDLEPGQTSTCELRLRHKDGSLRWVRATTECQLDPSDPGVRRYYGGLVDISDEKTLSDKLAFLSHYDPLTGLANRRLMRKRIKRALTQGRRGARSLALLSIDLDNLKLINDSLGHQAGDQVLREVAQRLLGILGGNDTLARFGGDNFIWLTADQPTPETCSELVKQILEVLAPPVAIEDRAVLISASTGISLYPDDAVSADELIGHADAALHMAKAEGRGSYRFFTPETNERLHEQFQLEQDLRLALERDEILLHFQPRVDLRDGRILSLEALARWQHPERGLIPPGRFIPLAESTGLILQLGPIVLDLACRQLLDWQAQGVPVVPIAVNLSANELFLDGLAQRLANTAEAFGIAPEMLEFEITESAAMRSIERAVAAVTELRQRGFSIALDDFGTGYASLSYLNRLPVNSLKIDRSFLAEIDERPELPRQAIAILKAIIGLGENLGLERIAEGVETEAQRRFLLAHHCTVAQGYYYCRPLPAEQLEPLLRAGRVEAGGGL</sequence>
<dbReference type="Gene3D" id="3.20.20.450">
    <property type="entry name" value="EAL domain"/>
    <property type="match status" value="1"/>
</dbReference>
<dbReference type="SMART" id="SM00091">
    <property type="entry name" value="PAS"/>
    <property type="match status" value="3"/>
</dbReference>
<dbReference type="CDD" id="cd01948">
    <property type="entry name" value="EAL"/>
    <property type="match status" value="1"/>
</dbReference>
<dbReference type="EMBL" id="SMDC01000015">
    <property type="protein sequence ID" value="TCW33292.1"/>
    <property type="molecule type" value="Genomic_DNA"/>
</dbReference>
<evidence type="ECO:0000259" key="1">
    <source>
        <dbReference type="PROSITE" id="PS50113"/>
    </source>
</evidence>
<dbReference type="Pfam" id="PF08447">
    <property type="entry name" value="PAS_3"/>
    <property type="match status" value="2"/>
</dbReference>
<dbReference type="InterPro" id="IPR000014">
    <property type="entry name" value="PAS"/>
</dbReference>
<dbReference type="NCBIfam" id="TIGR00254">
    <property type="entry name" value="GGDEF"/>
    <property type="match status" value="1"/>
</dbReference>
<reference evidence="4 5" key="1">
    <citation type="submission" date="2019-03" db="EMBL/GenBank/DDBJ databases">
        <title>Genomic Encyclopedia of Type Strains, Phase IV (KMG-IV): sequencing the most valuable type-strain genomes for metagenomic binning, comparative biology and taxonomic classification.</title>
        <authorList>
            <person name="Goeker M."/>
        </authorList>
    </citation>
    <scope>NUCLEOTIDE SEQUENCE [LARGE SCALE GENOMIC DNA]</scope>
    <source>
        <strain evidence="4 5">DSM 203</strain>
    </source>
</reference>
<dbReference type="PROSITE" id="PS50113">
    <property type="entry name" value="PAC"/>
    <property type="match status" value="2"/>
</dbReference>
<protein>
    <submittedName>
        <fullName evidence="4">PAS domain S-box-containing protein/diguanylate cyclase (GGDEF)-like protein</fullName>
    </submittedName>
</protein>
<feature type="domain" description="PAC" evidence="1">
    <location>
        <begin position="277"/>
        <end position="329"/>
    </location>
</feature>
<organism evidence="4 5">
    <name type="scientific">Marichromatium gracile</name>
    <name type="common">Chromatium gracile</name>
    <dbReference type="NCBI Taxonomy" id="1048"/>
    <lineage>
        <taxon>Bacteria</taxon>
        <taxon>Pseudomonadati</taxon>
        <taxon>Pseudomonadota</taxon>
        <taxon>Gammaproteobacteria</taxon>
        <taxon>Chromatiales</taxon>
        <taxon>Chromatiaceae</taxon>
        <taxon>Marichromatium</taxon>
    </lineage>
</organism>
<evidence type="ECO:0000259" key="2">
    <source>
        <dbReference type="PROSITE" id="PS50883"/>
    </source>
</evidence>
<feature type="domain" description="EAL" evidence="2">
    <location>
        <begin position="811"/>
        <end position="1069"/>
    </location>
</feature>
<dbReference type="Pfam" id="PF01590">
    <property type="entry name" value="GAF"/>
    <property type="match status" value="1"/>
</dbReference>
<name>A0A4R4A5B6_MARGR</name>
<gene>
    <name evidence="4" type="ORF">EDC29_11544</name>
</gene>
<dbReference type="InterPro" id="IPR001610">
    <property type="entry name" value="PAC"/>
</dbReference>